<dbReference type="SUPFAM" id="SSF110849">
    <property type="entry name" value="ParB/Sulfiredoxin"/>
    <property type="match status" value="1"/>
</dbReference>
<feature type="compositionally biased region" description="Low complexity" evidence="1">
    <location>
        <begin position="127"/>
        <end position="144"/>
    </location>
</feature>
<dbReference type="SMART" id="SM00470">
    <property type="entry name" value="ParB"/>
    <property type="match status" value="1"/>
</dbReference>
<dbReference type="Proteomes" id="UP000321514">
    <property type="component" value="Unassembled WGS sequence"/>
</dbReference>
<evidence type="ECO:0000256" key="1">
    <source>
        <dbReference type="SAM" id="MobiDB-lite"/>
    </source>
</evidence>
<dbReference type="InterPro" id="IPR036086">
    <property type="entry name" value="ParB/Sulfiredoxin_sf"/>
</dbReference>
<feature type="region of interest" description="Disordered" evidence="1">
    <location>
        <begin position="1"/>
        <end position="171"/>
    </location>
</feature>
<dbReference type="InterPro" id="IPR003115">
    <property type="entry name" value="ParB_N"/>
</dbReference>
<dbReference type="Gene3D" id="3.90.1530.30">
    <property type="match status" value="1"/>
</dbReference>
<evidence type="ECO:0000313" key="6">
    <source>
        <dbReference type="Proteomes" id="UP000321514"/>
    </source>
</evidence>
<dbReference type="EMBL" id="FOIB01000005">
    <property type="protein sequence ID" value="SEU17037.1"/>
    <property type="molecule type" value="Genomic_DNA"/>
</dbReference>
<evidence type="ECO:0000313" key="5">
    <source>
        <dbReference type="Proteomes" id="UP000183760"/>
    </source>
</evidence>
<dbReference type="PANTHER" id="PTHR33375:SF1">
    <property type="entry name" value="CHROMOSOME-PARTITIONING PROTEIN PARB-RELATED"/>
    <property type="match status" value="1"/>
</dbReference>
<dbReference type="InterPro" id="IPR050336">
    <property type="entry name" value="Chromosome_partition/occlusion"/>
</dbReference>
<dbReference type="GO" id="GO:0005694">
    <property type="term" value="C:chromosome"/>
    <property type="evidence" value="ECO:0007669"/>
    <property type="project" value="TreeGrafter"/>
</dbReference>
<comment type="caution">
    <text evidence="3">The sequence shown here is derived from an EMBL/GenBank/DDBJ whole genome shotgun (WGS) entry which is preliminary data.</text>
</comment>
<keyword evidence="5" id="KW-1185">Reference proteome</keyword>
<sequence length="376" mass="39052">MPGSPEGGSSSAPEAMSARGDGASQDGAPSESSRIEGAVGESAPVDSPAPEAGASAPEGGSPESQAIAAEGAPSTGEPERSMESSVGSSEESQEKSPSEATPEASSSESASSSEAATSEDAPRQESAEASSSEAAPGQESAEASYSEGAPVSAEASGAEDDEESELLAAPEERLAGRVVTVLMPLERLEDESAYRLRPEGDVSGLATDIARLGQLFPVDVRPRGNERYQLVCGFRRVAALRFLKRDAVQARVHTDLSDEDALLMSLAEAIHATPVEPEVLEAKRDQLESEGRLSAAVADMLAKALATDESLAPEGVEEEIDADELASDVSQRLGSINQDLSLLADVFASLDESRRAELLMQLRYSSELVAYLEGLS</sequence>
<dbReference type="STRING" id="1334629.MFUL124B02_27950"/>
<dbReference type="Pfam" id="PF02195">
    <property type="entry name" value="ParB_N"/>
    <property type="match status" value="1"/>
</dbReference>
<evidence type="ECO:0000313" key="4">
    <source>
        <dbReference type="EMBL" id="SEU17037.1"/>
    </source>
</evidence>
<dbReference type="Proteomes" id="UP000183760">
    <property type="component" value="Unassembled WGS sequence"/>
</dbReference>
<reference evidence="4 5" key="1">
    <citation type="submission" date="2016-10" db="EMBL/GenBank/DDBJ databases">
        <authorList>
            <person name="Varghese N."/>
            <person name="Submissions S."/>
        </authorList>
    </citation>
    <scope>NUCLEOTIDE SEQUENCE [LARGE SCALE GENOMIC DNA]</scope>
    <source>
        <strain evidence="4 5">DSM 16525</strain>
    </source>
</reference>
<proteinExistence type="predicted"/>
<dbReference type="GO" id="GO:0007059">
    <property type="term" value="P:chromosome segregation"/>
    <property type="evidence" value="ECO:0007669"/>
    <property type="project" value="TreeGrafter"/>
</dbReference>
<feature type="compositionally biased region" description="Low complexity" evidence="1">
    <location>
        <begin position="98"/>
        <end position="119"/>
    </location>
</feature>
<accession>A0A511T7H0</accession>
<dbReference type="OrthoDB" id="5429195at2"/>
<protein>
    <submittedName>
        <fullName evidence="4">Chromosome segregation protein Spo0J, contains ParB-like nuclease domain</fullName>
    </submittedName>
</protein>
<reference evidence="3 6" key="2">
    <citation type="submission" date="2019-07" db="EMBL/GenBank/DDBJ databases">
        <title>Whole genome shotgun sequence of Myxococcus fulvus NBRC 100333.</title>
        <authorList>
            <person name="Hosoyama A."/>
            <person name="Uohara A."/>
            <person name="Ohji S."/>
            <person name="Ichikawa N."/>
        </authorList>
    </citation>
    <scope>NUCLEOTIDE SEQUENCE [LARGE SCALE GENOMIC DNA]</scope>
    <source>
        <strain evidence="3 6">NBRC 100333</strain>
    </source>
</reference>
<dbReference type="AlphaFoldDB" id="A0A511T7H0"/>
<organism evidence="3 6">
    <name type="scientific">Myxococcus fulvus</name>
    <dbReference type="NCBI Taxonomy" id="33"/>
    <lineage>
        <taxon>Bacteria</taxon>
        <taxon>Pseudomonadati</taxon>
        <taxon>Myxococcota</taxon>
        <taxon>Myxococcia</taxon>
        <taxon>Myxococcales</taxon>
        <taxon>Cystobacterineae</taxon>
        <taxon>Myxococcaceae</taxon>
        <taxon>Myxococcus</taxon>
    </lineage>
</organism>
<feature type="compositionally biased region" description="Low complexity" evidence="1">
    <location>
        <begin position="1"/>
        <end position="15"/>
    </location>
</feature>
<dbReference type="PANTHER" id="PTHR33375">
    <property type="entry name" value="CHROMOSOME-PARTITIONING PROTEIN PARB-RELATED"/>
    <property type="match status" value="1"/>
</dbReference>
<evidence type="ECO:0000313" key="3">
    <source>
        <dbReference type="EMBL" id="GEN09278.1"/>
    </source>
</evidence>
<feature type="domain" description="ParB-like N-terminal" evidence="2">
    <location>
        <begin position="181"/>
        <end position="270"/>
    </location>
</feature>
<name>A0A511T7H0_MYXFU</name>
<gene>
    <name evidence="3" type="ORF">MFU01_43150</name>
    <name evidence="4" type="ORF">SAMN05443572_105534</name>
</gene>
<evidence type="ECO:0000259" key="2">
    <source>
        <dbReference type="SMART" id="SM00470"/>
    </source>
</evidence>
<dbReference type="EMBL" id="BJXR01000033">
    <property type="protein sequence ID" value="GEN09278.1"/>
    <property type="molecule type" value="Genomic_DNA"/>
</dbReference>
<feature type="compositionally biased region" description="Low complexity" evidence="1">
    <location>
        <begin position="48"/>
        <end position="64"/>
    </location>
</feature>